<dbReference type="AlphaFoldDB" id="A0A8S2FXG3"/>
<evidence type="ECO:0000313" key="2">
    <source>
        <dbReference type="EMBL" id="CAF1583442.1"/>
    </source>
</evidence>
<proteinExistence type="predicted"/>
<name>A0A8S2FXG3_9BILA</name>
<evidence type="ECO:0000313" key="4">
    <source>
        <dbReference type="Proteomes" id="UP000677228"/>
    </source>
</evidence>
<evidence type="ECO:0000256" key="1">
    <source>
        <dbReference type="SAM" id="MobiDB-lite"/>
    </source>
</evidence>
<accession>A0A8S2FXG3</accession>
<reference evidence="2" key="1">
    <citation type="submission" date="2021-02" db="EMBL/GenBank/DDBJ databases">
        <authorList>
            <person name="Nowell W R."/>
        </authorList>
    </citation>
    <scope>NUCLEOTIDE SEQUENCE</scope>
</reference>
<comment type="caution">
    <text evidence="2">The sequence shown here is derived from an EMBL/GenBank/DDBJ whole genome shotgun (WGS) entry which is preliminary data.</text>
</comment>
<protein>
    <submittedName>
        <fullName evidence="2">Uncharacterized protein</fullName>
    </submittedName>
</protein>
<feature type="region of interest" description="Disordered" evidence="1">
    <location>
        <begin position="1"/>
        <end position="71"/>
    </location>
</feature>
<feature type="non-terminal residue" evidence="2">
    <location>
        <position position="1"/>
    </location>
</feature>
<sequence>MDTSGNEEMKSNFFGVDPNQHTDRGRKVSTPSIDDGGGVHPTTNGFGSGRRRQQQQQQQRQQEPVDANSRSLEGLSRDFGFLLNNPSTSDCYLDVRAAIDQEYNTRDDRTKAQLETEEYGGKIKIFIRHTDPQIMKEVVIFLYTAKCDLERGTIDH</sequence>
<dbReference type="Proteomes" id="UP000682733">
    <property type="component" value="Unassembled WGS sequence"/>
</dbReference>
<gene>
    <name evidence="2" type="ORF">OVA965_LOCUS41107</name>
    <name evidence="3" type="ORF">TMI583_LOCUS42678</name>
</gene>
<organism evidence="2 4">
    <name type="scientific">Didymodactylos carnosus</name>
    <dbReference type="NCBI Taxonomy" id="1234261"/>
    <lineage>
        <taxon>Eukaryota</taxon>
        <taxon>Metazoa</taxon>
        <taxon>Spiralia</taxon>
        <taxon>Gnathifera</taxon>
        <taxon>Rotifera</taxon>
        <taxon>Eurotatoria</taxon>
        <taxon>Bdelloidea</taxon>
        <taxon>Philodinida</taxon>
        <taxon>Philodinidae</taxon>
        <taxon>Didymodactylos</taxon>
    </lineage>
</organism>
<dbReference type="Proteomes" id="UP000677228">
    <property type="component" value="Unassembled WGS sequence"/>
</dbReference>
<evidence type="ECO:0000313" key="3">
    <source>
        <dbReference type="EMBL" id="CAF4383776.1"/>
    </source>
</evidence>
<dbReference type="EMBL" id="CAJNOK010046439">
    <property type="protein sequence ID" value="CAF1583442.1"/>
    <property type="molecule type" value="Genomic_DNA"/>
</dbReference>
<dbReference type="EMBL" id="CAJOBA010069608">
    <property type="protein sequence ID" value="CAF4383776.1"/>
    <property type="molecule type" value="Genomic_DNA"/>
</dbReference>